<dbReference type="Gene3D" id="2.40.160.10">
    <property type="entry name" value="Porin"/>
    <property type="match status" value="1"/>
</dbReference>
<organism evidence="1 2">
    <name type="scientific">Vibrio aquaticus</name>
    <dbReference type="NCBI Taxonomy" id="2496559"/>
    <lineage>
        <taxon>Bacteria</taxon>
        <taxon>Pseudomonadati</taxon>
        <taxon>Pseudomonadota</taxon>
        <taxon>Gammaproteobacteria</taxon>
        <taxon>Vibrionales</taxon>
        <taxon>Vibrionaceae</taxon>
        <taxon>Vibrio</taxon>
    </lineage>
</organism>
<evidence type="ECO:0000313" key="1">
    <source>
        <dbReference type="EMBL" id="RTZ16222.1"/>
    </source>
</evidence>
<dbReference type="AlphaFoldDB" id="A0A3S0MKA1"/>
<sequence>MQLDGQFNRHWSFTTQLLLDKSVSYDLDELTEFAFVRYSPNASWDFRVGRIGVNTYAAANSRHIDYAHLWVRPPQELYGSIVFNALDGIGATYYSNNPNFNWKASLEFGQNQERGETPLNSEAYSTDLEEVLSLSFEVDNHPWKWQLSYAYIGSLTVNHGDQIKAIQNGLSALATNPAISTFFPLISAEALSAQEAFTIDEEQIDYLQAAIIYFDGQWTMQAELFNIDAEKGSIPQGYGGYALLGHTFDSLTPYAIYGHFKSDTSPFKLTQDWSVAGSDAALLQQGVESGINSVRIDQETYSIGVRWDFSPSMAIKAQFDHVNIHPYGYGLWSSSLDHLDSTTKVQVFSLNMNFIF</sequence>
<proteinExistence type="predicted"/>
<dbReference type="OrthoDB" id="197869at2"/>
<protein>
    <recommendedName>
        <fullName evidence="3">Porin</fullName>
    </recommendedName>
</protein>
<dbReference type="InterPro" id="IPR023614">
    <property type="entry name" value="Porin_dom_sf"/>
</dbReference>
<evidence type="ECO:0000313" key="2">
    <source>
        <dbReference type="Proteomes" id="UP000268973"/>
    </source>
</evidence>
<name>A0A3S0MKA1_9VIBR</name>
<keyword evidence="2" id="KW-1185">Reference proteome</keyword>
<comment type="caution">
    <text evidence="1">The sequence shown here is derived from an EMBL/GenBank/DDBJ whole genome shotgun (WGS) entry which is preliminary data.</text>
</comment>
<dbReference type="SUPFAM" id="SSF56935">
    <property type="entry name" value="Porins"/>
    <property type="match status" value="1"/>
</dbReference>
<accession>A0A3S0MKA1</accession>
<gene>
    <name evidence="1" type="ORF">EJ063_09200</name>
</gene>
<dbReference type="EMBL" id="RXZH01000003">
    <property type="protein sequence ID" value="RTZ16222.1"/>
    <property type="molecule type" value="Genomic_DNA"/>
</dbReference>
<dbReference type="Proteomes" id="UP000268973">
    <property type="component" value="Unassembled WGS sequence"/>
</dbReference>
<evidence type="ECO:0008006" key="3">
    <source>
        <dbReference type="Google" id="ProtNLM"/>
    </source>
</evidence>
<reference evidence="1 2" key="1">
    <citation type="submission" date="2018-12" db="EMBL/GenBank/DDBJ databases">
        <title>Vibrio sp. isolated from China Sea.</title>
        <authorList>
            <person name="Li Y."/>
        </authorList>
    </citation>
    <scope>NUCLEOTIDE SEQUENCE [LARGE SCALE GENOMIC DNA]</scope>
    <source>
        <strain evidence="1 2">BEI207</strain>
    </source>
</reference>